<evidence type="ECO:0000313" key="1">
    <source>
        <dbReference type="EMBL" id="GHB91489.1"/>
    </source>
</evidence>
<proteinExistence type="predicted"/>
<name>A0A8J3DGY1_9BACT</name>
<dbReference type="SUPFAM" id="SSF53474">
    <property type="entry name" value="alpha/beta-Hydrolases"/>
    <property type="match status" value="1"/>
</dbReference>
<dbReference type="Gene3D" id="3.40.50.1820">
    <property type="entry name" value="alpha/beta hydrolase"/>
    <property type="match status" value="1"/>
</dbReference>
<protein>
    <submittedName>
        <fullName evidence="1">Acetyltransferase</fullName>
    </submittedName>
</protein>
<comment type="caution">
    <text evidence="1">The sequence shown here is derived from an EMBL/GenBank/DDBJ whole genome shotgun (WGS) entry which is preliminary data.</text>
</comment>
<dbReference type="Proteomes" id="UP000642829">
    <property type="component" value="Unassembled WGS sequence"/>
</dbReference>
<gene>
    <name evidence="1" type="ORF">GCM10007047_03240</name>
</gene>
<dbReference type="PANTHER" id="PTHR37946">
    <property type="entry name" value="SLL1969 PROTEIN"/>
    <property type="match status" value="1"/>
</dbReference>
<reference evidence="1" key="2">
    <citation type="submission" date="2020-09" db="EMBL/GenBank/DDBJ databases">
        <authorList>
            <person name="Sun Q."/>
            <person name="Kim S."/>
        </authorList>
    </citation>
    <scope>NUCLEOTIDE SEQUENCE</scope>
    <source>
        <strain evidence="1">KCTC 12870</strain>
    </source>
</reference>
<reference evidence="1" key="1">
    <citation type="journal article" date="2014" name="Int. J. Syst. Evol. Microbiol.">
        <title>Complete genome sequence of Corynebacterium casei LMG S-19264T (=DSM 44701T), isolated from a smear-ripened cheese.</title>
        <authorList>
            <consortium name="US DOE Joint Genome Institute (JGI-PGF)"/>
            <person name="Walter F."/>
            <person name="Albersmeier A."/>
            <person name="Kalinowski J."/>
            <person name="Ruckert C."/>
        </authorList>
    </citation>
    <scope>NUCLEOTIDE SEQUENCE</scope>
    <source>
        <strain evidence="1">KCTC 12870</strain>
    </source>
</reference>
<accession>A0A8J3DGY1</accession>
<sequence>MWSVSKTKINEYGQPGGETIILLDGIGPKFRHLGLMINMLQKPGRRVLLIDYPSTRNTIESLVEEELVPAIASAKIEREQPLHFVTFSMGGLMARTYLKDHAPANLGRVVHIAPPNHGSEVADWLKKIPLFRWGFGKSGQQLTTDSTSLPNTLGPACYEAGVIAGCRSLDPWFGWMFKGPNDGKVSVESARLDGMTDFAIVPSSHYLIMNHPQTLALTDRFLQEGNFGKTRQTKGYAAPTAMVNHTHSPNT</sequence>
<keyword evidence="2" id="KW-1185">Reference proteome</keyword>
<dbReference type="InterPro" id="IPR029058">
    <property type="entry name" value="AB_hydrolase_fold"/>
</dbReference>
<dbReference type="EMBL" id="BMXG01000001">
    <property type="protein sequence ID" value="GHB91489.1"/>
    <property type="molecule type" value="Genomic_DNA"/>
</dbReference>
<dbReference type="PANTHER" id="PTHR37946:SF1">
    <property type="entry name" value="SLL1969 PROTEIN"/>
    <property type="match status" value="1"/>
</dbReference>
<dbReference type="AlphaFoldDB" id="A0A8J3DGY1"/>
<evidence type="ECO:0000313" key="2">
    <source>
        <dbReference type="Proteomes" id="UP000642829"/>
    </source>
</evidence>
<dbReference type="RefSeq" id="WP_189511168.1">
    <property type="nucleotide sequence ID" value="NZ_BMXG01000001.1"/>
</dbReference>
<organism evidence="1 2">
    <name type="scientific">Cerasicoccus arenae</name>
    <dbReference type="NCBI Taxonomy" id="424488"/>
    <lineage>
        <taxon>Bacteria</taxon>
        <taxon>Pseudomonadati</taxon>
        <taxon>Verrucomicrobiota</taxon>
        <taxon>Opitutia</taxon>
        <taxon>Puniceicoccales</taxon>
        <taxon>Cerasicoccaceae</taxon>
        <taxon>Cerasicoccus</taxon>
    </lineage>
</organism>